<gene>
    <name evidence="1" type="ORF">GCM10010307_58370</name>
</gene>
<dbReference type="Proteomes" id="UP001500151">
    <property type="component" value="Unassembled WGS sequence"/>
</dbReference>
<evidence type="ECO:0000313" key="2">
    <source>
        <dbReference type="Proteomes" id="UP001500151"/>
    </source>
</evidence>
<reference evidence="1 2" key="1">
    <citation type="journal article" date="2019" name="Int. J. Syst. Evol. Microbiol.">
        <title>The Global Catalogue of Microorganisms (GCM) 10K type strain sequencing project: providing services to taxonomists for standard genome sequencing and annotation.</title>
        <authorList>
            <consortium name="The Broad Institute Genomics Platform"/>
            <consortium name="The Broad Institute Genome Sequencing Center for Infectious Disease"/>
            <person name="Wu L."/>
            <person name="Ma J."/>
        </authorList>
    </citation>
    <scope>NUCLEOTIDE SEQUENCE [LARGE SCALE GENOMIC DNA]</scope>
    <source>
        <strain evidence="1 2">JCM 4524</strain>
    </source>
</reference>
<keyword evidence="2" id="KW-1185">Reference proteome</keyword>
<proteinExistence type="predicted"/>
<name>A0ABN3RF61_9ACTN</name>
<sequence length="79" mass="9065">MDPGYKGKILRLSSDGKKDLKEWGCRDKQGRPVWFRAPFSRAHCCARTYCVARPATTYRSCRDCARRAPRTRAGAGRTW</sequence>
<dbReference type="EMBL" id="BAAASJ010000081">
    <property type="protein sequence ID" value="GAA2649583.1"/>
    <property type="molecule type" value="Genomic_DNA"/>
</dbReference>
<organism evidence="1 2">
    <name type="scientific">Streptomyces vastus</name>
    <dbReference type="NCBI Taxonomy" id="285451"/>
    <lineage>
        <taxon>Bacteria</taxon>
        <taxon>Bacillati</taxon>
        <taxon>Actinomycetota</taxon>
        <taxon>Actinomycetes</taxon>
        <taxon>Kitasatosporales</taxon>
        <taxon>Streptomycetaceae</taxon>
        <taxon>Streptomyces</taxon>
    </lineage>
</organism>
<evidence type="ECO:0000313" key="1">
    <source>
        <dbReference type="EMBL" id="GAA2649583.1"/>
    </source>
</evidence>
<protein>
    <submittedName>
        <fullName evidence="1">Uncharacterized protein</fullName>
    </submittedName>
</protein>
<comment type="caution">
    <text evidence="1">The sequence shown here is derived from an EMBL/GenBank/DDBJ whole genome shotgun (WGS) entry which is preliminary data.</text>
</comment>
<accession>A0ABN3RF61</accession>